<dbReference type="Proteomes" id="UP001162992">
    <property type="component" value="Chromosome 17"/>
</dbReference>
<comment type="caution">
    <text evidence="1">The sequence shown here is derived from an EMBL/GenBank/DDBJ whole genome shotgun (WGS) entry which is preliminary data.</text>
</comment>
<organism evidence="1 2">
    <name type="scientific">Diphasiastrum complanatum</name>
    <name type="common">Issler's clubmoss</name>
    <name type="synonym">Lycopodium complanatum</name>
    <dbReference type="NCBI Taxonomy" id="34168"/>
    <lineage>
        <taxon>Eukaryota</taxon>
        <taxon>Viridiplantae</taxon>
        <taxon>Streptophyta</taxon>
        <taxon>Embryophyta</taxon>
        <taxon>Tracheophyta</taxon>
        <taxon>Lycopodiopsida</taxon>
        <taxon>Lycopodiales</taxon>
        <taxon>Lycopodiaceae</taxon>
        <taxon>Lycopodioideae</taxon>
        <taxon>Diphasiastrum</taxon>
    </lineage>
</organism>
<keyword evidence="2" id="KW-1185">Reference proteome</keyword>
<evidence type="ECO:0000313" key="2">
    <source>
        <dbReference type="Proteomes" id="UP001162992"/>
    </source>
</evidence>
<name>A0ACC2B7R7_DIPCM</name>
<proteinExistence type="predicted"/>
<evidence type="ECO:0000313" key="1">
    <source>
        <dbReference type="EMBL" id="KAJ7525764.1"/>
    </source>
</evidence>
<dbReference type="EMBL" id="CM055108">
    <property type="protein sequence ID" value="KAJ7525764.1"/>
    <property type="molecule type" value="Genomic_DNA"/>
</dbReference>
<reference evidence="2" key="1">
    <citation type="journal article" date="2024" name="Proc. Natl. Acad. Sci. U.S.A.">
        <title>Extraordinary preservation of gene collinearity over three hundred million years revealed in homosporous lycophytes.</title>
        <authorList>
            <person name="Li C."/>
            <person name="Wickell D."/>
            <person name="Kuo L.Y."/>
            <person name="Chen X."/>
            <person name="Nie B."/>
            <person name="Liao X."/>
            <person name="Peng D."/>
            <person name="Ji J."/>
            <person name="Jenkins J."/>
            <person name="Williams M."/>
            <person name="Shu S."/>
            <person name="Plott C."/>
            <person name="Barry K."/>
            <person name="Rajasekar S."/>
            <person name="Grimwood J."/>
            <person name="Han X."/>
            <person name="Sun S."/>
            <person name="Hou Z."/>
            <person name="He W."/>
            <person name="Dai G."/>
            <person name="Sun C."/>
            <person name="Schmutz J."/>
            <person name="Leebens-Mack J.H."/>
            <person name="Li F.W."/>
            <person name="Wang L."/>
        </authorList>
    </citation>
    <scope>NUCLEOTIDE SEQUENCE [LARGE SCALE GENOMIC DNA]</scope>
    <source>
        <strain evidence="2">cv. PW_Plant_1</strain>
    </source>
</reference>
<gene>
    <name evidence="1" type="ORF">O6H91_17G065000</name>
</gene>
<sequence length="380" mass="42633">MTLLPGLPDDVALECLVRVPRHVICNLGFVCSSWRRVSSSDIFKKVRLEANVAEGWIYVLAGSPTDIKFKAFDPKCNKWYDLPPAPEYTPKHSWEGFACVALASTLILMGGVRRKFNEARQELEEEEVCGDVFLYDAFMNQWSRGVSMLTPRSWFAASVVEDRVFVAGGQGRNSFLTSAEMFDPKLNAWNPIADIKLPRSSCVGMSMGDKFWVIAGEIVRNSNQGRFILRGSAEVFDPTSGKWKFIPEMWVDSLKVPGPNTIYKGKILAFCNEKLMTYEESGNYWKHVGSMGGSGSYQQLDNRFGFACISLEPKVYLVGGLREWWENYRTYNVKPVNSIEECNLSNSHIVGSSKLTHWKKLASMGPGDGGVILSSVVLWL</sequence>
<protein>
    <submittedName>
        <fullName evidence="1">Uncharacterized protein</fullName>
    </submittedName>
</protein>
<accession>A0ACC2B7R7</accession>